<dbReference type="Proteomes" id="UP000294813">
    <property type="component" value="Unassembled WGS sequence"/>
</dbReference>
<evidence type="ECO:0000313" key="2">
    <source>
        <dbReference type="Proteomes" id="UP000294813"/>
    </source>
</evidence>
<evidence type="ECO:0008006" key="3">
    <source>
        <dbReference type="Google" id="ProtNLM"/>
    </source>
</evidence>
<evidence type="ECO:0000313" key="1">
    <source>
        <dbReference type="EMBL" id="TCP63608.1"/>
    </source>
</evidence>
<accession>A0A4R2RL61</accession>
<dbReference type="AlphaFoldDB" id="A0A4R2RL61"/>
<dbReference type="OrthoDB" id="370604at2"/>
<dbReference type="RefSeq" id="WP_131919589.1">
    <property type="nucleotide sequence ID" value="NZ_JAOQNU010000016.1"/>
</dbReference>
<keyword evidence="2" id="KW-1185">Reference proteome</keyword>
<name>A0A4R2RL61_9FIRM</name>
<reference evidence="1 2" key="1">
    <citation type="submission" date="2019-03" db="EMBL/GenBank/DDBJ databases">
        <title>Genomic Encyclopedia of Type Strains, Phase IV (KMG-IV): sequencing the most valuable type-strain genomes for metagenomic binning, comparative biology and taxonomic classification.</title>
        <authorList>
            <person name="Goeker M."/>
        </authorList>
    </citation>
    <scope>NUCLEOTIDE SEQUENCE [LARGE SCALE GENOMIC DNA]</scope>
    <source>
        <strain evidence="1 2">DSM 11170</strain>
    </source>
</reference>
<proteinExistence type="predicted"/>
<dbReference type="EMBL" id="SLXT01000017">
    <property type="protein sequence ID" value="TCP63608.1"/>
    <property type="molecule type" value="Genomic_DNA"/>
</dbReference>
<organism evidence="1 2">
    <name type="scientific">Heliophilum fasciatum</name>
    <dbReference type="NCBI Taxonomy" id="35700"/>
    <lineage>
        <taxon>Bacteria</taxon>
        <taxon>Bacillati</taxon>
        <taxon>Bacillota</taxon>
        <taxon>Clostridia</taxon>
        <taxon>Eubacteriales</taxon>
        <taxon>Heliobacteriaceae</taxon>
        <taxon>Heliophilum</taxon>
    </lineage>
</organism>
<comment type="caution">
    <text evidence="1">The sequence shown here is derived from an EMBL/GenBank/DDBJ whole genome shotgun (WGS) entry which is preliminary data.</text>
</comment>
<sequence>METTAIKNLQVFTLTDEKTNQIYYGCNQEWYTSFWRRLSGCGPSTACNILFYLYQTRMAGEKAKRFHNKANCVAWMNEVWRYVTPTFRGIPTTKLFYESVLAYAQAKQMKVTYNVCNLPKAKASRPAFDEVVTFLKEALRQDTPVAFLNLCNGEEVNLEAWHWVTIVALECSGDERSVFVDIADGGMIKKIDLSLWYRTTKKGGGFVYFVTEP</sequence>
<protein>
    <recommendedName>
        <fullName evidence="3">Peptidase C39-like domain-containing protein</fullName>
    </recommendedName>
</protein>
<gene>
    <name evidence="1" type="ORF">EDD73_11733</name>
</gene>